<dbReference type="FunFam" id="2.170.150.20:FF:000003">
    <property type="entry name" value="Peptide methionine sulfoxide reductase MsrB"/>
    <property type="match status" value="1"/>
</dbReference>
<feature type="signal peptide" evidence="11">
    <location>
        <begin position="1"/>
        <end position="22"/>
    </location>
</feature>
<feature type="active site" description="Nucleophile" evidence="9">
    <location>
        <position position="328"/>
    </location>
</feature>
<organism evidence="13">
    <name type="scientific">Prevotella sp. GTC17254</name>
    <dbReference type="NCBI Taxonomy" id="3236794"/>
    <lineage>
        <taxon>Bacteria</taxon>
        <taxon>Pseudomonadati</taxon>
        <taxon>Bacteroidota</taxon>
        <taxon>Bacteroidia</taxon>
        <taxon>Bacteroidales</taxon>
        <taxon>Prevotellaceae</taxon>
        <taxon>Prevotella</taxon>
    </lineage>
</organism>
<dbReference type="PROSITE" id="PS51790">
    <property type="entry name" value="MSRB"/>
    <property type="match status" value="1"/>
</dbReference>
<reference evidence="13" key="1">
    <citation type="submission" date="2024-07" db="EMBL/GenBank/DDBJ databases">
        <title>Complete genome sequence of Prevotella sp. YM-2024 GTC17254.</title>
        <authorList>
            <person name="Hayashi M."/>
            <person name="Muto Y."/>
            <person name="Tanaka K."/>
            <person name="Niwa H."/>
        </authorList>
    </citation>
    <scope>NUCLEOTIDE SEQUENCE</scope>
    <source>
        <strain evidence="13">GTC17254</strain>
    </source>
</reference>
<comment type="similarity">
    <text evidence="1">In the C-terminal section; belongs to the MsrB Met sulfoxide reductase family.</text>
</comment>
<keyword evidence="4" id="KW-0511">Multifunctional enzyme</keyword>
<keyword evidence="11" id="KW-0732">Signal</keyword>
<evidence type="ECO:0000256" key="2">
    <source>
        <dbReference type="ARBA" id="ARBA00011017"/>
    </source>
</evidence>
<dbReference type="GO" id="GO:0008113">
    <property type="term" value="F:peptide-methionine (S)-S-oxide reductase activity"/>
    <property type="evidence" value="ECO:0007669"/>
    <property type="project" value="UniProtKB-UniRule"/>
</dbReference>
<dbReference type="PROSITE" id="PS51257">
    <property type="entry name" value="PROKAR_LIPOPROTEIN"/>
    <property type="match status" value="1"/>
</dbReference>
<dbReference type="Pfam" id="PF01625">
    <property type="entry name" value="PMSR"/>
    <property type="match status" value="1"/>
</dbReference>
<comment type="caution">
    <text evidence="9">Lacks conserved residue(s) required for the propagation of feature annotation.</text>
</comment>
<evidence type="ECO:0000256" key="11">
    <source>
        <dbReference type="SAM" id="SignalP"/>
    </source>
</evidence>
<dbReference type="InterPro" id="IPR036509">
    <property type="entry name" value="Met_Sox_Rdtase_MsrA_sf"/>
</dbReference>
<dbReference type="InterPro" id="IPR002579">
    <property type="entry name" value="Met_Sox_Rdtase_MsrB_dom"/>
</dbReference>
<evidence type="ECO:0000256" key="8">
    <source>
        <dbReference type="ARBA" id="ARBA00048782"/>
    </source>
</evidence>
<accession>A0AB33ITC2</accession>
<evidence type="ECO:0000256" key="9">
    <source>
        <dbReference type="HAMAP-Rule" id="MF_01400"/>
    </source>
</evidence>
<evidence type="ECO:0000256" key="3">
    <source>
        <dbReference type="ARBA" id="ARBA00023002"/>
    </source>
</evidence>
<dbReference type="NCBIfam" id="TIGR00357">
    <property type="entry name" value="peptide-methionine (R)-S-oxide reductase MsrB"/>
    <property type="match status" value="1"/>
</dbReference>
<evidence type="ECO:0000256" key="5">
    <source>
        <dbReference type="ARBA" id="ARBA00024679"/>
    </source>
</evidence>
<dbReference type="PANTHER" id="PTHR10173:SF59">
    <property type="entry name" value="PEPTIDE METHIONINE SULFOXIDE REDUCTASE MSRA_MSRB"/>
    <property type="match status" value="1"/>
</dbReference>
<dbReference type="EC" id="1.8.4.11" evidence="10"/>
<proteinExistence type="inferred from homology"/>
<sequence length="362" mass="40914">MKKEIFKIALLLTCAIFSSCTAKGLNKEKETKVMKGKAELYLAGGCFWGTEHFLKQINGVIETEAGYANGNTKNPIYKDVCTDQTGFAEAVKVVYDPSVLPLSMLLQLYFKTIDPTSINRQGNDVGSQYRTGIYYTDGANLPVITAELAKLRQLYSEHIAVEVKPLKNFYNAEDYHQDYLDKNPNGYCHIPKSMFDVAREANKHDGEKKKYTRPDDNALKSKLTRLQYEVTQNAATEAPYQNEFYNEFREGIYVDITTGEPLFLSTDKFDSGCGWPAFSTPIDQHLISEKHDSSHGMERIEVRSKNGNAHLGHVFNDGPKERGGLRYCINSASLRFIPKADMEKEGYGKYIQLIVPAKNIHR</sequence>
<evidence type="ECO:0000256" key="7">
    <source>
        <dbReference type="ARBA" id="ARBA00048488"/>
    </source>
</evidence>
<dbReference type="HAMAP" id="MF_01401">
    <property type="entry name" value="MsrA"/>
    <property type="match status" value="1"/>
</dbReference>
<comment type="similarity">
    <text evidence="2">In the N-terminal section; belongs to the MsrA Met sulfoxide reductase family.</text>
</comment>
<protein>
    <recommendedName>
        <fullName evidence="9 10">Multifunctional fusion protein</fullName>
    </recommendedName>
    <domain>
        <recommendedName>
            <fullName evidence="10">Peptide methionine sulfoxide reductase MsrA</fullName>
            <shortName evidence="10">Protein-methionine-S-oxide reductase</shortName>
            <ecNumber evidence="10">1.8.4.11</ecNumber>
        </recommendedName>
        <alternativeName>
            <fullName evidence="10">Peptide-methionine (S)-S-oxide reductase</fullName>
            <shortName evidence="10">Peptide Met(O) reductase</shortName>
        </alternativeName>
    </domain>
    <domain>
        <recommendedName>
            <fullName evidence="9">Peptide methionine sulfoxide reductase MsrB</fullName>
            <ecNumber evidence="9">1.8.4.12</ecNumber>
        </recommendedName>
        <alternativeName>
            <fullName evidence="9">Peptide-methionine (R)-S-oxide reductase</fullName>
        </alternativeName>
    </domain>
</protein>
<evidence type="ECO:0000256" key="4">
    <source>
        <dbReference type="ARBA" id="ARBA00023268"/>
    </source>
</evidence>
<keyword evidence="3 9" id="KW-0560">Oxidoreductase</keyword>
<evidence type="ECO:0000259" key="12">
    <source>
        <dbReference type="PROSITE" id="PS51790"/>
    </source>
</evidence>
<gene>
    <name evidence="9 13" type="primary">msrB</name>
    <name evidence="10" type="synonym">msrA</name>
    <name evidence="13" type="ORF">GTC17254_06050</name>
</gene>
<dbReference type="EC" id="1.8.4.12" evidence="9"/>
<dbReference type="GO" id="GO:0033743">
    <property type="term" value="F:peptide-methionine (R)-S-oxide reductase activity"/>
    <property type="evidence" value="ECO:0007669"/>
    <property type="project" value="UniProtKB-UniRule"/>
</dbReference>
<dbReference type="SUPFAM" id="SSF51316">
    <property type="entry name" value="Mss4-like"/>
    <property type="match status" value="1"/>
</dbReference>
<evidence type="ECO:0000256" key="10">
    <source>
        <dbReference type="HAMAP-Rule" id="MF_01401"/>
    </source>
</evidence>
<dbReference type="Pfam" id="PF01641">
    <property type="entry name" value="SelR"/>
    <property type="match status" value="1"/>
</dbReference>
<dbReference type="HAMAP" id="MF_01400">
    <property type="entry name" value="MsrB"/>
    <property type="match status" value="1"/>
</dbReference>
<name>A0AB33ITC2_9BACT</name>
<comment type="catalytic activity">
    <reaction evidence="6 10">
        <text>L-methionyl-[protein] + [thioredoxin]-disulfide + H2O = L-methionyl-(S)-S-oxide-[protein] + [thioredoxin]-dithiol</text>
        <dbReference type="Rhea" id="RHEA:14217"/>
        <dbReference type="Rhea" id="RHEA-COMP:10698"/>
        <dbReference type="Rhea" id="RHEA-COMP:10700"/>
        <dbReference type="Rhea" id="RHEA-COMP:12313"/>
        <dbReference type="Rhea" id="RHEA-COMP:12315"/>
        <dbReference type="ChEBI" id="CHEBI:15377"/>
        <dbReference type="ChEBI" id="CHEBI:16044"/>
        <dbReference type="ChEBI" id="CHEBI:29950"/>
        <dbReference type="ChEBI" id="CHEBI:44120"/>
        <dbReference type="ChEBI" id="CHEBI:50058"/>
        <dbReference type="EC" id="1.8.4.11"/>
    </reaction>
</comment>
<dbReference type="InterPro" id="IPR028427">
    <property type="entry name" value="Met_Sox_Rdtase_MsrB"/>
</dbReference>
<dbReference type="GO" id="GO:0005737">
    <property type="term" value="C:cytoplasm"/>
    <property type="evidence" value="ECO:0007669"/>
    <property type="project" value="TreeGrafter"/>
</dbReference>
<evidence type="ECO:0000256" key="6">
    <source>
        <dbReference type="ARBA" id="ARBA00047806"/>
    </source>
</evidence>
<comment type="catalytic activity">
    <reaction evidence="7 9">
        <text>L-methionyl-[protein] + [thioredoxin]-disulfide + H2O = L-methionyl-(R)-S-oxide-[protein] + [thioredoxin]-dithiol</text>
        <dbReference type="Rhea" id="RHEA:24164"/>
        <dbReference type="Rhea" id="RHEA-COMP:10698"/>
        <dbReference type="Rhea" id="RHEA-COMP:10700"/>
        <dbReference type="Rhea" id="RHEA-COMP:12313"/>
        <dbReference type="Rhea" id="RHEA-COMP:12314"/>
        <dbReference type="ChEBI" id="CHEBI:15377"/>
        <dbReference type="ChEBI" id="CHEBI:16044"/>
        <dbReference type="ChEBI" id="CHEBI:29950"/>
        <dbReference type="ChEBI" id="CHEBI:45764"/>
        <dbReference type="ChEBI" id="CHEBI:50058"/>
        <dbReference type="EC" id="1.8.4.12"/>
    </reaction>
</comment>
<feature type="active site" evidence="10">
    <location>
        <position position="46"/>
    </location>
</feature>
<comment type="catalytic activity">
    <reaction evidence="8 10">
        <text>[thioredoxin]-disulfide + L-methionine + H2O = L-methionine (S)-S-oxide + [thioredoxin]-dithiol</text>
        <dbReference type="Rhea" id="RHEA:19993"/>
        <dbReference type="Rhea" id="RHEA-COMP:10698"/>
        <dbReference type="Rhea" id="RHEA-COMP:10700"/>
        <dbReference type="ChEBI" id="CHEBI:15377"/>
        <dbReference type="ChEBI" id="CHEBI:29950"/>
        <dbReference type="ChEBI" id="CHEBI:50058"/>
        <dbReference type="ChEBI" id="CHEBI:57844"/>
        <dbReference type="ChEBI" id="CHEBI:58772"/>
        <dbReference type="EC" id="1.8.4.11"/>
    </reaction>
</comment>
<dbReference type="AlphaFoldDB" id="A0AB33ITC2"/>
<dbReference type="EMBL" id="AP035786">
    <property type="protein sequence ID" value="BFO73008.1"/>
    <property type="molecule type" value="Genomic_DNA"/>
</dbReference>
<evidence type="ECO:0000313" key="13">
    <source>
        <dbReference type="EMBL" id="BFO73008.1"/>
    </source>
</evidence>
<dbReference type="PANTHER" id="PTHR10173">
    <property type="entry name" value="METHIONINE SULFOXIDE REDUCTASE"/>
    <property type="match status" value="1"/>
</dbReference>
<dbReference type="GO" id="GO:0006979">
    <property type="term" value="P:response to oxidative stress"/>
    <property type="evidence" value="ECO:0007669"/>
    <property type="project" value="InterPro"/>
</dbReference>
<dbReference type="InterPro" id="IPR011057">
    <property type="entry name" value="Mss4-like_sf"/>
</dbReference>
<evidence type="ECO:0000256" key="1">
    <source>
        <dbReference type="ARBA" id="ARBA00008076"/>
    </source>
</evidence>
<comment type="similarity">
    <text evidence="10">Belongs to the MsrA Met sulfoxide reductase family.</text>
</comment>
<dbReference type="SUPFAM" id="SSF55068">
    <property type="entry name" value="Peptide methionine sulfoxide reductase"/>
    <property type="match status" value="1"/>
</dbReference>
<feature type="domain" description="MsrB" evidence="12">
    <location>
        <begin position="216"/>
        <end position="339"/>
    </location>
</feature>
<feature type="chain" id="PRO_5044298570" description="Multifunctional fusion protein" evidence="11">
    <location>
        <begin position="23"/>
        <end position="362"/>
    </location>
</feature>
<dbReference type="NCBIfam" id="TIGR00401">
    <property type="entry name" value="msrA"/>
    <property type="match status" value="1"/>
</dbReference>
<comment type="function">
    <text evidence="5 10">Has an important function as a repair enzyme for proteins that have been inactivated by oxidation. Catalyzes the reversible oxidation-reduction of methionine sulfoxide in proteins to methionine.</text>
</comment>
<dbReference type="GO" id="GO:0030091">
    <property type="term" value="P:protein repair"/>
    <property type="evidence" value="ECO:0007669"/>
    <property type="project" value="InterPro"/>
</dbReference>
<dbReference type="InterPro" id="IPR002569">
    <property type="entry name" value="Met_Sox_Rdtase_MsrA_dom"/>
</dbReference>
<dbReference type="Gene3D" id="2.170.150.20">
    <property type="entry name" value="Peptide methionine sulfoxide reductase"/>
    <property type="match status" value="1"/>
</dbReference>
<dbReference type="Gene3D" id="3.30.1060.10">
    <property type="entry name" value="Peptide methionine sulphoxide reductase MsrA"/>
    <property type="match status" value="1"/>
</dbReference>
<comment type="similarity">
    <text evidence="9">Belongs to the MsrB Met sulfoxide reductase family.</text>
</comment>